<sequence length="188" mass="19789">MTSRDTAAGRGDQVRWAALFGDLEAQADAQSAAELDALVPELTRAEHATMTLADRFRAVIGSGVTVELLDGEPLRGVVREAADEWVLLQGVRPEPAGRHVVPLGAVAGVQGLARQAAPAASRRDAVGLGTLLRALQRDRVRVAVRTLRGAVTGRVARVGRDHLDVDVLDIGSTRLVPFAALLAVSEAP</sequence>
<reference evidence="1" key="1">
    <citation type="submission" date="2022-06" db="EMBL/GenBank/DDBJ databases">
        <title>Genomic Encyclopedia of Archaeal and Bacterial Type Strains, Phase II (KMG-II): from individual species to whole genera.</title>
        <authorList>
            <person name="Goeker M."/>
        </authorList>
    </citation>
    <scope>NUCLEOTIDE SEQUENCE</scope>
    <source>
        <strain evidence="1">DSM 26652</strain>
    </source>
</reference>
<dbReference type="RefSeq" id="WP_253832397.1">
    <property type="nucleotide sequence ID" value="NZ_JAMTCS010000001.1"/>
</dbReference>
<name>A0A9X2G4L7_9MICO</name>
<keyword evidence="2" id="KW-1185">Reference proteome</keyword>
<evidence type="ECO:0000313" key="1">
    <source>
        <dbReference type="EMBL" id="MCP2263169.1"/>
    </source>
</evidence>
<dbReference type="EMBL" id="JAMTCS010000001">
    <property type="protein sequence ID" value="MCP2263169.1"/>
    <property type="molecule type" value="Genomic_DNA"/>
</dbReference>
<gene>
    <name evidence="1" type="ORF">APR03_000492</name>
</gene>
<organism evidence="1 2">
    <name type="scientific">Promicromonospora thailandica</name>
    <dbReference type="NCBI Taxonomy" id="765201"/>
    <lineage>
        <taxon>Bacteria</taxon>
        <taxon>Bacillati</taxon>
        <taxon>Actinomycetota</taxon>
        <taxon>Actinomycetes</taxon>
        <taxon>Micrococcales</taxon>
        <taxon>Promicromonosporaceae</taxon>
        <taxon>Promicromonospora</taxon>
    </lineage>
</organism>
<comment type="caution">
    <text evidence="1">The sequence shown here is derived from an EMBL/GenBank/DDBJ whole genome shotgun (WGS) entry which is preliminary data.</text>
</comment>
<evidence type="ECO:0000313" key="2">
    <source>
        <dbReference type="Proteomes" id="UP001139493"/>
    </source>
</evidence>
<dbReference type="Proteomes" id="UP001139493">
    <property type="component" value="Unassembled WGS sequence"/>
</dbReference>
<accession>A0A9X2G4L7</accession>
<proteinExistence type="predicted"/>
<protein>
    <submittedName>
        <fullName evidence="1">Uncharacterized protein</fullName>
    </submittedName>
</protein>
<dbReference type="AlphaFoldDB" id="A0A9X2G4L7"/>